<evidence type="ECO:0000313" key="3">
    <source>
        <dbReference type="Proteomes" id="UP000190367"/>
    </source>
</evidence>
<sequence length="283" mass="32257">MHRNKWFIFAGMNEFYWSFRNTRFHGISWIPEHFSRVMIIVHGIGEDVGRYDHVARFFNGEGYAVLGIDHYGHGKTDGKRGATPGFDYMFDYEAAFLAYTKELYQQPVVMYGHSMGGGLLTGFLLHRTPDILGAVISAPALIVGKRPGAFLRGLLRVLNKVVPNLRLNQGLDITKVSRDPDEVEKFRQNPLRHDKMSVRLAHDMIRNGLWCLEEASTLKIRSLLIHGGDDAFTAVEGSRIFAERAPASLLTYREWPGDYHELHNELNRQEVLLFVAGWLSALR</sequence>
<evidence type="ECO:0000259" key="1">
    <source>
        <dbReference type="Pfam" id="PF12146"/>
    </source>
</evidence>
<evidence type="ECO:0000313" key="2">
    <source>
        <dbReference type="EMBL" id="SKA32334.1"/>
    </source>
</evidence>
<protein>
    <submittedName>
        <fullName evidence="2">Lysophospholipase, alpha-beta hydrolase superfamily</fullName>
    </submittedName>
</protein>
<dbReference type="Proteomes" id="UP000190367">
    <property type="component" value="Unassembled WGS sequence"/>
</dbReference>
<proteinExistence type="predicted"/>
<dbReference type="InterPro" id="IPR029058">
    <property type="entry name" value="AB_hydrolase_fold"/>
</dbReference>
<feature type="domain" description="Serine aminopeptidase S33" evidence="1">
    <location>
        <begin position="36"/>
        <end position="266"/>
    </location>
</feature>
<dbReference type="EMBL" id="FUWZ01000003">
    <property type="protein sequence ID" value="SKA32334.1"/>
    <property type="molecule type" value="Genomic_DNA"/>
</dbReference>
<dbReference type="Gene3D" id="3.40.50.1820">
    <property type="entry name" value="alpha/beta hydrolase"/>
    <property type="match status" value="1"/>
</dbReference>
<dbReference type="InterPro" id="IPR022742">
    <property type="entry name" value="Hydrolase_4"/>
</dbReference>
<dbReference type="Pfam" id="PF12146">
    <property type="entry name" value="Hydrolase_4"/>
    <property type="match status" value="1"/>
</dbReference>
<dbReference type="AlphaFoldDB" id="A0A1T4SVN8"/>
<dbReference type="PRINTS" id="PR00111">
    <property type="entry name" value="ABHYDROLASE"/>
</dbReference>
<dbReference type="STRING" id="634771.SAMN04488128_103641"/>
<gene>
    <name evidence="2" type="ORF">SAMN04488128_103641</name>
</gene>
<reference evidence="3" key="1">
    <citation type="submission" date="2017-02" db="EMBL/GenBank/DDBJ databases">
        <authorList>
            <person name="Varghese N."/>
            <person name="Submissions S."/>
        </authorList>
    </citation>
    <scope>NUCLEOTIDE SEQUENCE [LARGE SCALE GENOMIC DNA]</scope>
    <source>
        <strain evidence="3">DSM 22224</strain>
    </source>
</reference>
<dbReference type="PANTHER" id="PTHR11614">
    <property type="entry name" value="PHOSPHOLIPASE-RELATED"/>
    <property type="match status" value="1"/>
</dbReference>
<keyword evidence="3" id="KW-1185">Reference proteome</keyword>
<dbReference type="SUPFAM" id="SSF53474">
    <property type="entry name" value="alpha/beta-Hydrolases"/>
    <property type="match status" value="1"/>
</dbReference>
<dbReference type="InterPro" id="IPR000073">
    <property type="entry name" value="AB_hydrolase_1"/>
</dbReference>
<organism evidence="2 3">
    <name type="scientific">Chitinophaga eiseniae</name>
    <dbReference type="NCBI Taxonomy" id="634771"/>
    <lineage>
        <taxon>Bacteria</taxon>
        <taxon>Pseudomonadati</taxon>
        <taxon>Bacteroidota</taxon>
        <taxon>Chitinophagia</taxon>
        <taxon>Chitinophagales</taxon>
        <taxon>Chitinophagaceae</taxon>
        <taxon>Chitinophaga</taxon>
    </lineage>
</organism>
<accession>A0A1T4SVN8</accession>
<name>A0A1T4SVN8_9BACT</name>
<dbReference type="GO" id="GO:0016787">
    <property type="term" value="F:hydrolase activity"/>
    <property type="evidence" value="ECO:0007669"/>
    <property type="project" value="UniProtKB-KW"/>
</dbReference>
<dbReference type="InterPro" id="IPR051044">
    <property type="entry name" value="MAG_DAG_Lipase"/>
</dbReference>
<keyword evidence="2" id="KW-0378">Hydrolase</keyword>